<feature type="compositionally biased region" description="Acidic residues" evidence="2">
    <location>
        <begin position="245"/>
        <end position="255"/>
    </location>
</feature>
<feature type="region of interest" description="Disordered" evidence="2">
    <location>
        <begin position="18"/>
        <end position="83"/>
    </location>
</feature>
<dbReference type="PANTHER" id="PTHR12210">
    <property type="entry name" value="DULLARD PROTEIN PHOSPHATASE"/>
    <property type="match status" value="1"/>
</dbReference>
<dbReference type="eggNOG" id="KOG1605">
    <property type="taxonomic scope" value="Eukaryota"/>
</dbReference>
<dbReference type="SUPFAM" id="SSF56784">
    <property type="entry name" value="HAD-like"/>
    <property type="match status" value="1"/>
</dbReference>
<dbReference type="InterPro" id="IPR023214">
    <property type="entry name" value="HAD_sf"/>
</dbReference>
<dbReference type="OrthoDB" id="277011at2759"/>
<dbReference type="HOGENOM" id="CLU_020262_5_0_1"/>
<comment type="similarity">
    <text evidence="1">Belongs to the TIM50 family.</text>
</comment>
<dbReference type="GeneID" id="5231679"/>
<organism evidence="4 5">
    <name type="scientific">Lodderomyces elongisporus (strain ATCC 11503 / CBS 2605 / JCM 1781 / NBRC 1676 / NRRL YB-4239)</name>
    <name type="common">Yeast</name>
    <name type="synonym">Saccharomyces elongisporus</name>
    <dbReference type="NCBI Taxonomy" id="379508"/>
    <lineage>
        <taxon>Eukaryota</taxon>
        <taxon>Fungi</taxon>
        <taxon>Dikarya</taxon>
        <taxon>Ascomycota</taxon>
        <taxon>Saccharomycotina</taxon>
        <taxon>Pichiomycetes</taxon>
        <taxon>Debaryomycetaceae</taxon>
        <taxon>Candida/Lodderomyces clade</taxon>
        <taxon>Lodderomyces</taxon>
    </lineage>
</organism>
<keyword evidence="1" id="KW-0811">Translocation</keyword>
<dbReference type="PROSITE" id="PS50969">
    <property type="entry name" value="FCP1"/>
    <property type="match status" value="1"/>
</dbReference>
<dbReference type="InterPro" id="IPR050365">
    <property type="entry name" value="TIM50"/>
</dbReference>
<keyword evidence="1" id="KW-0653">Protein transport</keyword>
<feature type="compositionally biased region" description="Polar residues" evidence="2">
    <location>
        <begin position="57"/>
        <end position="72"/>
    </location>
</feature>
<proteinExistence type="inferred from homology"/>
<dbReference type="STRING" id="379508.A5E3L7"/>
<sequence>MNSIKVLVHSFDNILPNSVSQNSEQYDKNVEQINELDRAEDETADAEDSEDAEEEQNSQLKKNSGSFVSKQTALEEEGLNEESCKVLEKDRQHLKEKLTAVKIEENENSLRTTGYHKNNLGEEETKKTKEAEEQDDDEEDEEEENAITNSEEINLIGLETRLNDATLVDQPESAYSVLLSILYTMWTIIYFLPKYLFVKSITLAFKIILYPFVLIKASLGFGDKQLIESPPFPFNEKESTYDSNNQEDEEEEADDPLVTREKPSSSSSSSSSSTSSSSSFSSSSPTPLSPSRQRRGELENLLEQDEYQHDDDDVEDKKLRQLKKDSIMANEVKSPTSFSKYLIPPPIRLYPLSRNPHKKNKKKILILDLDETLIHSLSRGSPRSFHSSGSHCKMIEIRINNMSSLYYVHKRPYCDYFLREISKWFELQIFTASVKEYADPIINWLEEEISDSLNKQKNLQQSGGGHGGGSLKSTRQKIFTKRYYRNNCSYRPGVGYIKDLSKYIRDDELKNVMILDNSPISYALHEDNAISIEGWINDQNDRDLLNLLPLLHSLSLCIDVRFILGLKNGEKLFES</sequence>
<dbReference type="EMBL" id="CH981529">
    <property type="protein sequence ID" value="EDK46025.1"/>
    <property type="molecule type" value="Genomic_DNA"/>
</dbReference>
<dbReference type="VEuPathDB" id="FungiDB:LELG_04205"/>
<dbReference type="InterPro" id="IPR004274">
    <property type="entry name" value="FCP1_dom"/>
</dbReference>
<dbReference type="InParanoid" id="A5E3L7"/>
<dbReference type="GO" id="GO:0015031">
    <property type="term" value="P:protein transport"/>
    <property type="evidence" value="ECO:0007669"/>
    <property type="project" value="UniProtKB-KW"/>
</dbReference>
<evidence type="ECO:0000313" key="4">
    <source>
        <dbReference type="EMBL" id="EDK46025.1"/>
    </source>
</evidence>
<feature type="compositionally biased region" description="Acidic residues" evidence="2">
    <location>
        <begin position="132"/>
        <end position="145"/>
    </location>
</feature>
<dbReference type="Pfam" id="PF03031">
    <property type="entry name" value="NIF"/>
    <property type="match status" value="2"/>
</dbReference>
<evidence type="ECO:0000313" key="5">
    <source>
        <dbReference type="Proteomes" id="UP000001996"/>
    </source>
</evidence>
<dbReference type="GO" id="GO:0005744">
    <property type="term" value="C:TIM23 mitochondrial import inner membrane translocase complex"/>
    <property type="evidence" value="ECO:0007669"/>
    <property type="project" value="UniProtKB-UniRule"/>
</dbReference>
<dbReference type="AlphaFoldDB" id="A5E3L7"/>
<feature type="compositionally biased region" description="Acidic residues" evidence="2">
    <location>
        <begin position="38"/>
        <end position="56"/>
    </location>
</feature>
<gene>
    <name evidence="4" type="ORF">LELG_04205</name>
</gene>
<accession>A5E3L7</accession>
<protein>
    <recommendedName>
        <fullName evidence="1">Mitochondrial import inner membrane translocase subunit TIM50</fullName>
    </recommendedName>
</protein>
<dbReference type="SMART" id="SM00577">
    <property type="entry name" value="CPDc"/>
    <property type="match status" value="1"/>
</dbReference>
<feature type="compositionally biased region" description="Basic and acidic residues" evidence="2">
    <location>
        <begin position="119"/>
        <end position="131"/>
    </location>
</feature>
<dbReference type="Proteomes" id="UP000001996">
    <property type="component" value="Unassembled WGS sequence"/>
</dbReference>
<evidence type="ECO:0000259" key="3">
    <source>
        <dbReference type="PROSITE" id="PS50969"/>
    </source>
</evidence>
<feature type="region of interest" description="Disordered" evidence="2">
    <location>
        <begin position="232"/>
        <end position="294"/>
    </location>
</feature>
<keyword evidence="1" id="KW-0496">Mitochondrion</keyword>
<feature type="domain" description="FCP1 homology" evidence="3">
    <location>
        <begin position="358"/>
        <end position="554"/>
    </location>
</feature>
<evidence type="ECO:0000256" key="2">
    <source>
        <dbReference type="SAM" id="MobiDB-lite"/>
    </source>
</evidence>
<feature type="region of interest" description="Disordered" evidence="2">
    <location>
        <begin position="109"/>
        <end position="147"/>
    </location>
</feature>
<keyword evidence="1" id="KW-0809">Transit peptide</keyword>
<comment type="subunit">
    <text evidence="1">Component of the TIM23 complex.</text>
</comment>
<keyword evidence="5" id="KW-1185">Reference proteome</keyword>
<name>A5E3L7_LODEL</name>
<dbReference type="FunCoup" id="A5E3L7">
    <property type="interactions" value="29"/>
</dbReference>
<dbReference type="CDD" id="cd07521">
    <property type="entry name" value="HAD_FCP1-like"/>
    <property type="match status" value="1"/>
</dbReference>
<comment type="subcellular location">
    <subcellularLocation>
        <location evidence="1">Mitochondrion inner membrane</location>
        <topology evidence="1">Single-pass membrane protein</topology>
    </subcellularLocation>
</comment>
<feature type="compositionally biased region" description="Low complexity" evidence="2">
    <location>
        <begin position="264"/>
        <end position="291"/>
    </location>
</feature>
<reference evidence="4 5" key="1">
    <citation type="journal article" date="2009" name="Nature">
        <title>Evolution of pathogenicity and sexual reproduction in eight Candida genomes.</title>
        <authorList>
            <person name="Butler G."/>
            <person name="Rasmussen M.D."/>
            <person name="Lin M.F."/>
            <person name="Santos M.A."/>
            <person name="Sakthikumar S."/>
            <person name="Munro C.A."/>
            <person name="Rheinbay E."/>
            <person name="Grabherr M."/>
            <person name="Forche A."/>
            <person name="Reedy J.L."/>
            <person name="Agrafioti I."/>
            <person name="Arnaud M.B."/>
            <person name="Bates S."/>
            <person name="Brown A.J."/>
            <person name="Brunke S."/>
            <person name="Costanzo M.C."/>
            <person name="Fitzpatrick D.A."/>
            <person name="de Groot P.W."/>
            <person name="Harris D."/>
            <person name="Hoyer L.L."/>
            <person name="Hube B."/>
            <person name="Klis F.M."/>
            <person name="Kodira C."/>
            <person name="Lennard N."/>
            <person name="Logue M.E."/>
            <person name="Martin R."/>
            <person name="Neiman A.M."/>
            <person name="Nikolaou E."/>
            <person name="Quail M.A."/>
            <person name="Quinn J."/>
            <person name="Santos M.C."/>
            <person name="Schmitzberger F.F."/>
            <person name="Sherlock G."/>
            <person name="Shah P."/>
            <person name="Silverstein K.A."/>
            <person name="Skrzypek M.S."/>
            <person name="Soll D."/>
            <person name="Staggs R."/>
            <person name="Stansfield I."/>
            <person name="Stumpf M.P."/>
            <person name="Sudbery P.E."/>
            <person name="Srikantha T."/>
            <person name="Zeng Q."/>
            <person name="Berman J."/>
            <person name="Berriman M."/>
            <person name="Heitman J."/>
            <person name="Gow N.A."/>
            <person name="Lorenz M.C."/>
            <person name="Birren B.W."/>
            <person name="Kellis M."/>
            <person name="Cuomo C.A."/>
        </authorList>
    </citation>
    <scope>NUCLEOTIDE SEQUENCE [LARGE SCALE GENOMIC DNA]</scope>
    <source>
        <strain evidence="5">ATCC 11503 / BCRC 21390 / CBS 2605 / JCM 1781 / NBRC 1676 / NRRL YB-4239</strain>
    </source>
</reference>
<dbReference type="InterPro" id="IPR036412">
    <property type="entry name" value="HAD-like_sf"/>
</dbReference>
<dbReference type="Gene3D" id="3.40.50.1000">
    <property type="entry name" value="HAD superfamily/HAD-like"/>
    <property type="match status" value="1"/>
</dbReference>
<dbReference type="KEGG" id="lel:PVL30_003930"/>
<keyword evidence="1" id="KW-0813">Transport</keyword>
<evidence type="ECO:0000256" key="1">
    <source>
        <dbReference type="RuleBase" id="RU365079"/>
    </source>
</evidence>
<comment type="function">
    <text evidence="1">Essential component of the TIM23 complex, a complex that mediates the translocation of transit peptide-containing proteins across the mitochondrial inner membrane.</text>
</comment>